<dbReference type="InterPro" id="IPR052848">
    <property type="entry name" value="CHCH_domain-containing_protein"/>
</dbReference>
<keyword evidence="3" id="KW-1185">Reference proteome</keyword>
<accession>A0A316ULE1</accession>
<sequence>MEDSMERVAKQCGKELDTFQRCILANQTSPSTCDPYKVALSQCAAQAVPLMSKIKAQCKPAILAFDGCINDANRKGLSDEETNEACGGRLRELWTCTERAQAELRDDGAKKQ</sequence>
<dbReference type="Gene3D" id="1.10.287.2900">
    <property type="match status" value="2"/>
</dbReference>
<dbReference type="OrthoDB" id="2581252at2759"/>
<name>A0A316ULE1_9BASI</name>
<dbReference type="RefSeq" id="XP_025359813.1">
    <property type="nucleotide sequence ID" value="XM_025507873.1"/>
</dbReference>
<dbReference type="GeneID" id="37029696"/>
<evidence type="ECO:0000313" key="2">
    <source>
        <dbReference type="EMBL" id="PWN25201.1"/>
    </source>
</evidence>
<dbReference type="GO" id="GO:0045333">
    <property type="term" value="P:cellular respiration"/>
    <property type="evidence" value="ECO:0007669"/>
    <property type="project" value="TreeGrafter"/>
</dbReference>
<feature type="domain" description="IMS import disulfide relay-system CHCH-CHCH-like Cx9C" evidence="1">
    <location>
        <begin position="5"/>
        <end position="48"/>
    </location>
</feature>
<dbReference type="GO" id="GO:0005758">
    <property type="term" value="C:mitochondrial intermembrane space"/>
    <property type="evidence" value="ECO:0007669"/>
    <property type="project" value="TreeGrafter"/>
</dbReference>
<protein>
    <recommendedName>
        <fullName evidence="1">IMS import disulfide relay-system CHCH-CHCH-like Cx9C domain-containing protein</fullName>
    </recommendedName>
</protein>
<reference evidence="2 3" key="1">
    <citation type="journal article" date="2018" name="Mol. Biol. Evol.">
        <title>Broad Genomic Sampling Reveals a Smut Pathogenic Ancestry of the Fungal Clade Ustilaginomycotina.</title>
        <authorList>
            <person name="Kijpornyongpan T."/>
            <person name="Mondo S.J."/>
            <person name="Barry K."/>
            <person name="Sandor L."/>
            <person name="Lee J."/>
            <person name="Lipzen A."/>
            <person name="Pangilinan J."/>
            <person name="LaButti K."/>
            <person name="Hainaut M."/>
            <person name="Henrissat B."/>
            <person name="Grigoriev I.V."/>
            <person name="Spatafora J.W."/>
            <person name="Aime M.C."/>
        </authorList>
    </citation>
    <scope>NUCLEOTIDE SEQUENCE [LARGE SCALE GENOMIC DNA]</scope>
    <source>
        <strain evidence="2 3">MCA 5214</strain>
    </source>
</reference>
<gene>
    <name evidence="2" type="ORF">BDZ90DRAFT_255970</name>
</gene>
<organism evidence="2 3">
    <name type="scientific">Jaminaea rosea</name>
    <dbReference type="NCBI Taxonomy" id="1569628"/>
    <lineage>
        <taxon>Eukaryota</taxon>
        <taxon>Fungi</taxon>
        <taxon>Dikarya</taxon>
        <taxon>Basidiomycota</taxon>
        <taxon>Ustilaginomycotina</taxon>
        <taxon>Exobasidiomycetes</taxon>
        <taxon>Microstromatales</taxon>
        <taxon>Microstromatales incertae sedis</taxon>
        <taxon>Jaminaea</taxon>
    </lineage>
</organism>
<dbReference type="AlphaFoldDB" id="A0A316ULE1"/>
<proteinExistence type="predicted"/>
<evidence type="ECO:0000259" key="1">
    <source>
        <dbReference type="Pfam" id="PF16860"/>
    </source>
</evidence>
<dbReference type="PANTHER" id="PTHR47106:SF1">
    <property type="entry name" value="COILED-COIL-HELIX-COILED-COIL-HELIX DOMAIN-CONTAINING PROTEIN 5"/>
    <property type="match status" value="1"/>
</dbReference>
<dbReference type="Pfam" id="PF16860">
    <property type="entry name" value="CX9C"/>
    <property type="match status" value="1"/>
</dbReference>
<dbReference type="EMBL" id="KZ819677">
    <property type="protein sequence ID" value="PWN25201.1"/>
    <property type="molecule type" value="Genomic_DNA"/>
</dbReference>
<evidence type="ECO:0000313" key="3">
    <source>
        <dbReference type="Proteomes" id="UP000245884"/>
    </source>
</evidence>
<dbReference type="InterPro" id="IPR031731">
    <property type="entry name" value="CX9C"/>
</dbReference>
<dbReference type="Proteomes" id="UP000245884">
    <property type="component" value="Unassembled WGS sequence"/>
</dbReference>
<dbReference type="PANTHER" id="PTHR47106">
    <property type="entry name" value="COILED-COIL-HELIX-COILED-COIL-HELIX DOMAIN-CONTAINING PROTEIN 5"/>
    <property type="match status" value="1"/>
</dbReference>